<feature type="signal peptide" evidence="1">
    <location>
        <begin position="1"/>
        <end position="21"/>
    </location>
</feature>
<dbReference type="AlphaFoldDB" id="A0A6L9E9Q5"/>
<evidence type="ECO:0000313" key="3">
    <source>
        <dbReference type="Proteomes" id="UP000475249"/>
    </source>
</evidence>
<keyword evidence="1" id="KW-0732">Signal</keyword>
<organism evidence="2 3">
    <name type="scientific">Poritiphilus flavus</name>
    <dbReference type="NCBI Taxonomy" id="2697053"/>
    <lineage>
        <taxon>Bacteria</taxon>
        <taxon>Pseudomonadati</taxon>
        <taxon>Bacteroidota</taxon>
        <taxon>Flavobacteriia</taxon>
        <taxon>Flavobacteriales</taxon>
        <taxon>Flavobacteriaceae</taxon>
        <taxon>Poritiphilus</taxon>
    </lineage>
</organism>
<name>A0A6L9E9Q5_9FLAO</name>
<dbReference type="EMBL" id="WXYO01000002">
    <property type="protein sequence ID" value="NAS11436.1"/>
    <property type="molecule type" value="Genomic_DNA"/>
</dbReference>
<dbReference type="PROSITE" id="PS51257">
    <property type="entry name" value="PROKAR_LIPOPROTEIN"/>
    <property type="match status" value="1"/>
</dbReference>
<dbReference type="RefSeq" id="WP_161434465.1">
    <property type="nucleotide sequence ID" value="NZ_WXYO01000002.1"/>
</dbReference>
<feature type="chain" id="PRO_5027121993" description="Fibronectin type-III domain-containing protein" evidence="1">
    <location>
        <begin position="22"/>
        <end position="447"/>
    </location>
</feature>
<accession>A0A6L9E9Q5</accession>
<gene>
    <name evidence="2" type="ORF">GTQ38_05455</name>
</gene>
<keyword evidence="3" id="KW-1185">Reference proteome</keyword>
<dbReference type="SUPFAM" id="SSF69322">
    <property type="entry name" value="Tricorn protease domain 2"/>
    <property type="match status" value="1"/>
</dbReference>
<comment type="caution">
    <text evidence="2">The sequence shown here is derived from an EMBL/GenBank/DDBJ whole genome shotgun (WGS) entry which is preliminary data.</text>
</comment>
<reference evidence="2 3" key="1">
    <citation type="submission" date="2020-01" db="EMBL/GenBank/DDBJ databases">
        <title>Bacteria diversity of Porities sp.</title>
        <authorList>
            <person name="Wang G."/>
        </authorList>
    </citation>
    <scope>NUCLEOTIDE SEQUENCE [LARGE SCALE GENOMIC DNA]</scope>
    <source>
        <strain evidence="2 3">R33</strain>
    </source>
</reference>
<evidence type="ECO:0000313" key="2">
    <source>
        <dbReference type="EMBL" id="NAS11436.1"/>
    </source>
</evidence>
<dbReference type="Proteomes" id="UP000475249">
    <property type="component" value="Unassembled WGS sequence"/>
</dbReference>
<proteinExistence type="predicted"/>
<sequence>MKFYKVLFVASLLILTGCSLDDEADSTPPELTITGFNTSKEEVELVWELSKGADIIIEDLLVYRETFTDNSGRTFFELIESLPSSAKNYKDLNVPYLPKISYVVKVNYRLNTDDLSQTTLIESEPQVFSRVFPEFDQVPFQVSRDPADNNIYHILDRSGTAQLARYDGSFNRIIQRHELSQNFEYYDKFIFSGNKIVTGDLTGTISFIDKDTYNVDTQYTAELIDDFETFGIVGDRLYFVDDFSFDYIDLTSGETLKFGLGQGFKYFEVLENGTLLTLGSGPHTSGASIYEFGPDLDPVTGWDFSLTRTESTFPDQNLDGNDIDEFIVSWNNDRSQFVTGIEGRFFNIADLSPGPVLQNVTGKNYLSFLFHQNGDIYASVQKERMIHVFDGQTFELKQEIPTKLYPIFPMLTDNGLSCIGAYEQIEYWGYDYGYGSGFNSKCALETF</sequence>
<evidence type="ECO:0008006" key="4">
    <source>
        <dbReference type="Google" id="ProtNLM"/>
    </source>
</evidence>
<evidence type="ECO:0000256" key="1">
    <source>
        <dbReference type="SAM" id="SignalP"/>
    </source>
</evidence>
<protein>
    <recommendedName>
        <fullName evidence="4">Fibronectin type-III domain-containing protein</fullName>
    </recommendedName>
</protein>